<dbReference type="InterPro" id="IPR050706">
    <property type="entry name" value="Cyclic-di-GMP_PDE-like"/>
</dbReference>
<dbReference type="PANTHER" id="PTHR33121:SF80">
    <property type="entry name" value="CYCLIC DI-GMP PHOSPHODIESTERASE PDEL"/>
    <property type="match status" value="1"/>
</dbReference>
<feature type="domain" description="EAL" evidence="1">
    <location>
        <begin position="9"/>
        <end position="263"/>
    </location>
</feature>
<evidence type="ECO:0000313" key="2">
    <source>
        <dbReference type="EMBL" id="KWF63729.1"/>
    </source>
</evidence>
<sequence length="277" mass="30151">MPVEMRPDPASLAPDIDRAIARKEFEPWLQPIVNADDGRWIGAEVLARWRHSEAGLIGADRFIACAEASGQVVPITSSLMRQLCRALRGRLPVSGTAFRLGVNVSAAQFVDRTLVADCRALLDGLSHDRVALQLELTERVPISPTPATLRMLDELRDIGASLAIDDFGTGHASFEWLQTFPVSALKLDKRFVSRIESDEVTAHIVDAIVTLADKLGVEIIAEGVERSGQQRALLARGVIHQQGYLFGRPMALDEFVERLGTSASSAPLPITCCESCS</sequence>
<dbReference type="AlphaFoldDB" id="A0A132EZ45"/>
<gene>
    <name evidence="2" type="ORF">WT57_21860</name>
</gene>
<protein>
    <recommendedName>
        <fullName evidence="1">EAL domain-containing protein</fullName>
    </recommendedName>
</protein>
<dbReference type="EMBL" id="LPJX01000045">
    <property type="protein sequence ID" value="KWF63729.1"/>
    <property type="molecule type" value="Genomic_DNA"/>
</dbReference>
<comment type="caution">
    <text evidence="2">The sequence shown here is derived from an EMBL/GenBank/DDBJ whole genome shotgun (WGS) entry which is preliminary data.</text>
</comment>
<dbReference type="SMART" id="SM00052">
    <property type="entry name" value="EAL"/>
    <property type="match status" value="1"/>
</dbReference>
<accession>A0A132EZ45</accession>
<reference evidence="2 3" key="1">
    <citation type="submission" date="2015-11" db="EMBL/GenBank/DDBJ databases">
        <title>Expanding the genomic diversity of Burkholderia species for the development of highly accurate diagnostics.</title>
        <authorList>
            <person name="Sahl J."/>
            <person name="Keim P."/>
            <person name="Wagner D."/>
        </authorList>
    </citation>
    <scope>NUCLEOTIDE SEQUENCE [LARGE SCALE GENOMIC DNA]</scope>
    <source>
        <strain evidence="2 3">MSMB574WGS</strain>
    </source>
</reference>
<dbReference type="PROSITE" id="PS50883">
    <property type="entry name" value="EAL"/>
    <property type="match status" value="1"/>
</dbReference>
<dbReference type="CDD" id="cd01948">
    <property type="entry name" value="EAL"/>
    <property type="match status" value="1"/>
</dbReference>
<dbReference type="SUPFAM" id="SSF141868">
    <property type="entry name" value="EAL domain-like"/>
    <property type="match status" value="1"/>
</dbReference>
<dbReference type="Gene3D" id="3.20.20.450">
    <property type="entry name" value="EAL domain"/>
    <property type="match status" value="1"/>
</dbReference>
<dbReference type="Pfam" id="PF00563">
    <property type="entry name" value="EAL"/>
    <property type="match status" value="1"/>
</dbReference>
<dbReference type="InterPro" id="IPR035919">
    <property type="entry name" value="EAL_sf"/>
</dbReference>
<name>A0A132EZ45_9BURK</name>
<dbReference type="Proteomes" id="UP000061512">
    <property type="component" value="Unassembled WGS sequence"/>
</dbReference>
<dbReference type="PANTHER" id="PTHR33121">
    <property type="entry name" value="CYCLIC DI-GMP PHOSPHODIESTERASE PDEF"/>
    <property type="match status" value="1"/>
</dbReference>
<dbReference type="InterPro" id="IPR001633">
    <property type="entry name" value="EAL_dom"/>
</dbReference>
<evidence type="ECO:0000259" key="1">
    <source>
        <dbReference type="PROSITE" id="PS50883"/>
    </source>
</evidence>
<dbReference type="GO" id="GO:0071111">
    <property type="term" value="F:cyclic-guanylate-specific phosphodiesterase activity"/>
    <property type="evidence" value="ECO:0007669"/>
    <property type="project" value="InterPro"/>
</dbReference>
<dbReference type="RefSeq" id="WP_060299338.1">
    <property type="nucleotide sequence ID" value="NZ_LPJX01000045.1"/>
</dbReference>
<evidence type="ECO:0000313" key="3">
    <source>
        <dbReference type="Proteomes" id="UP000061512"/>
    </source>
</evidence>
<organism evidence="2 3">
    <name type="scientific">Burkholderia pseudomultivorans</name>
    <dbReference type="NCBI Taxonomy" id="1207504"/>
    <lineage>
        <taxon>Bacteria</taxon>
        <taxon>Pseudomonadati</taxon>
        <taxon>Pseudomonadota</taxon>
        <taxon>Betaproteobacteria</taxon>
        <taxon>Burkholderiales</taxon>
        <taxon>Burkholderiaceae</taxon>
        <taxon>Burkholderia</taxon>
        <taxon>Burkholderia cepacia complex</taxon>
    </lineage>
</organism>
<proteinExistence type="predicted"/>